<sequence length="403" mass="42948">MDTSRRRSPSPLHGDEDHEITPRTPAPVISGAPLHPPGQGKPSVVEGTSTQHPTASSSVTGALTDPTQLPASGSSSLASQSSLPRLPVHQHPQTRITIDTSIPGPSNIHGPRHPSLQASIPTRDSPEEDEHGSNSVLIPHRATPPPPPPPQSAKPRMVSIGESVYNPRGDFAQPLNSPGFAAQTGSAAQAAYMQPQVPRPVRVRSQQASRSRMSLAVGENNHMNPVDENGVSWIVPPERPVLLAEKNVRERLLPTLEEADKELKKAQFQAKSTGWSLNVAIGAQVVLGAFTTGIAAATTGKTTSVVTSILGGLSTLAASYLAKARGSGEPEASTIRCRDLEQFVRDCNAFILDKGHLTGEIFDPMIEGYRKRLEEVLGNTGNAVKETVKGKEKLNEREKLPPV</sequence>
<evidence type="ECO:0000313" key="4">
    <source>
        <dbReference type="Proteomes" id="UP001212997"/>
    </source>
</evidence>
<feature type="compositionally biased region" description="Polar residues" evidence="1">
    <location>
        <begin position="91"/>
        <end position="104"/>
    </location>
</feature>
<dbReference type="EMBL" id="JANAWD010000436">
    <property type="protein sequence ID" value="KAJ3479489.1"/>
    <property type="molecule type" value="Genomic_DNA"/>
</dbReference>
<accession>A0AAD5YAN0</accession>
<dbReference type="Proteomes" id="UP001212997">
    <property type="component" value="Unassembled WGS sequence"/>
</dbReference>
<feature type="domain" description="SMODS and SLOG-associating 2TM effector" evidence="2">
    <location>
        <begin position="259"/>
        <end position="379"/>
    </location>
</feature>
<comment type="caution">
    <text evidence="3">The sequence shown here is derived from an EMBL/GenBank/DDBJ whole genome shotgun (WGS) entry which is preliminary data.</text>
</comment>
<evidence type="ECO:0000313" key="3">
    <source>
        <dbReference type="EMBL" id="KAJ3479489.1"/>
    </source>
</evidence>
<feature type="compositionally biased region" description="Low complexity" evidence="1">
    <location>
        <begin position="68"/>
        <end position="84"/>
    </location>
</feature>
<protein>
    <recommendedName>
        <fullName evidence="2">SMODS and SLOG-associating 2TM effector domain-containing protein</fullName>
    </recommendedName>
</protein>
<name>A0AAD5YAN0_9APHY</name>
<dbReference type="NCBIfam" id="NF033635">
    <property type="entry name" value="SLATT_fungal"/>
    <property type="match status" value="1"/>
</dbReference>
<organism evidence="3 4">
    <name type="scientific">Meripilus lineatus</name>
    <dbReference type="NCBI Taxonomy" id="2056292"/>
    <lineage>
        <taxon>Eukaryota</taxon>
        <taxon>Fungi</taxon>
        <taxon>Dikarya</taxon>
        <taxon>Basidiomycota</taxon>
        <taxon>Agaricomycotina</taxon>
        <taxon>Agaricomycetes</taxon>
        <taxon>Polyporales</taxon>
        <taxon>Meripilaceae</taxon>
        <taxon>Meripilus</taxon>
    </lineage>
</organism>
<gene>
    <name evidence="3" type="ORF">NLI96_g9023</name>
</gene>
<dbReference type="InterPro" id="IPR041622">
    <property type="entry name" value="SLATT_fungi"/>
</dbReference>
<evidence type="ECO:0000259" key="2">
    <source>
        <dbReference type="Pfam" id="PF18142"/>
    </source>
</evidence>
<evidence type="ECO:0000256" key="1">
    <source>
        <dbReference type="SAM" id="MobiDB-lite"/>
    </source>
</evidence>
<feature type="compositionally biased region" description="Pro residues" evidence="1">
    <location>
        <begin position="142"/>
        <end position="152"/>
    </location>
</feature>
<feature type="region of interest" description="Disordered" evidence="1">
    <location>
        <begin position="1"/>
        <end position="155"/>
    </location>
</feature>
<proteinExistence type="predicted"/>
<keyword evidence="4" id="KW-1185">Reference proteome</keyword>
<feature type="compositionally biased region" description="Polar residues" evidence="1">
    <location>
        <begin position="46"/>
        <end position="67"/>
    </location>
</feature>
<dbReference type="AlphaFoldDB" id="A0AAD5YAN0"/>
<dbReference type="Pfam" id="PF18142">
    <property type="entry name" value="SLATT_fungal"/>
    <property type="match status" value="1"/>
</dbReference>
<reference evidence="3" key="1">
    <citation type="submission" date="2022-07" db="EMBL/GenBank/DDBJ databases">
        <title>Genome Sequence of Physisporinus lineatus.</title>
        <authorList>
            <person name="Buettner E."/>
        </authorList>
    </citation>
    <scope>NUCLEOTIDE SEQUENCE</scope>
    <source>
        <strain evidence="3">VT162</strain>
    </source>
</reference>